<dbReference type="AlphaFoldDB" id="E1QEP8"/>
<evidence type="ECO:0000256" key="8">
    <source>
        <dbReference type="HAMAP-Rule" id="MF_00203"/>
    </source>
</evidence>
<dbReference type="STRING" id="644282.Deba_0662"/>
<reference evidence="14 15" key="1">
    <citation type="journal article" date="2010" name="Stand. Genomic Sci.">
        <title>Complete genome sequence of Desulfarculus baarsii type strain (2st14).</title>
        <authorList>
            <person name="Sun H."/>
            <person name="Spring S."/>
            <person name="Lapidus A."/>
            <person name="Davenport K."/>
            <person name="Del Rio T.G."/>
            <person name="Tice H."/>
            <person name="Nolan M."/>
            <person name="Copeland A."/>
            <person name="Cheng J.F."/>
            <person name="Lucas S."/>
            <person name="Tapia R."/>
            <person name="Goodwin L."/>
            <person name="Pitluck S."/>
            <person name="Ivanova N."/>
            <person name="Pagani I."/>
            <person name="Mavromatis K."/>
            <person name="Ovchinnikova G."/>
            <person name="Pati A."/>
            <person name="Chen A."/>
            <person name="Palaniappan K."/>
            <person name="Hauser L."/>
            <person name="Chang Y.J."/>
            <person name="Jeffries C.D."/>
            <person name="Detter J.C."/>
            <person name="Han C."/>
            <person name="Rohde M."/>
            <person name="Brambilla E."/>
            <person name="Goker M."/>
            <person name="Woyke T."/>
            <person name="Bristow J."/>
            <person name="Eisen J.A."/>
            <person name="Markowitz V."/>
            <person name="Hugenholtz P."/>
            <person name="Kyrpides N.C."/>
            <person name="Klenk H.P."/>
            <person name="Land M."/>
        </authorList>
    </citation>
    <scope>NUCLEOTIDE SEQUENCE [LARGE SCALE GENOMIC DNA]</scope>
    <source>
        <strain evidence="15">ATCC 33931 / DSM 2075 / LMG 7858 / VKM B-1802 / 2st14</strain>
    </source>
</reference>
<dbReference type="GO" id="GO:0006289">
    <property type="term" value="P:nucleotide-excision repair"/>
    <property type="evidence" value="ECO:0007669"/>
    <property type="project" value="UniProtKB-UniRule"/>
</dbReference>
<dbReference type="Gene3D" id="3.40.1440.10">
    <property type="entry name" value="GIY-YIG endonuclease"/>
    <property type="match status" value="1"/>
</dbReference>
<dbReference type="SMART" id="SM00465">
    <property type="entry name" value="GIYc"/>
    <property type="match status" value="1"/>
</dbReference>
<dbReference type="PANTHER" id="PTHR30562:SF10">
    <property type="entry name" value="EXCINUCLEASE CHO"/>
    <property type="match status" value="1"/>
</dbReference>
<dbReference type="Pfam" id="PF02151">
    <property type="entry name" value="UVR"/>
    <property type="match status" value="1"/>
</dbReference>
<evidence type="ECO:0000313" key="14">
    <source>
        <dbReference type="EMBL" id="ADK84034.1"/>
    </source>
</evidence>
<dbReference type="PANTHER" id="PTHR30562">
    <property type="entry name" value="UVRC/OXIDOREDUCTASE"/>
    <property type="match status" value="1"/>
</dbReference>
<name>E1QEP8_DESB2</name>
<keyword evidence="1 8" id="KW-0963">Cytoplasm</keyword>
<dbReference type="Pfam" id="PF14520">
    <property type="entry name" value="HHH_5"/>
    <property type="match status" value="1"/>
</dbReference>
<dbReference type="Pfam" id="PF08459">
    <property type="entry name" value="UvrC_RNaseH_dom"/>
    <property type="match status" value="1"/>
</dbReference>
<evidence type="ECO:0000256" key="7">
    <source>
        <dbReference type="ARBA" id="ARBA00023236"/>
    </source>
</evidence>
<dbReference type="InterPro" id="IPR000305">
    <property type="entry name" value="GIY-YIG_endonuc"/>
</dbReference>
<evidence type="ECO:0000256" key="6">
    <source>
        <dbReference type="ARBA" id="ARBA00023204"/>
    </source>
</evidence>
<keyword evidence="5 8" id="KW-0267">Excision nuclease</keyword>
<keyword evidence="4" id="KW-0378">Hydrolase</keyword>
<dbReference type="SUPFAM" id="SSF46600">
    <property type="entry name" value="C-terminal UvrC-binding domain of UvrB"/>
    <property type="match status" value="1"/>
</dbReference>
<dbReference type="InterPro" id="IPR035901">
    <property type="entry name" value="GIY-YIG_endonuc_sf"/>
</dbReference>
<keyword evidence="6 8" id="KW-0234">DNA repair</keyword>
<sequence length="636" mass="69583">MIEASPEPKSAKREAKAMTSTDIQPAHGVEAIRQVLAHTPDNPGCYLMKDAAGQVIYVGKAKRLKARLGSYTRPPASHTYYTNKVEAMKAKVAAVEFVVTASDKEAVLLEHTLIKRHRPRYNVELRDDKSYPYFRLALADDFPRLSLVRRPNPADGARYFGPFDSAGAAKQTLRMLQRIFPLRRCADAALKNRVRPCLDFETGRCLGPCVGAIDREGYQQLARQVLEFFGGGGRRLAAEMEARMLAAAAEERFEDAARLRDRLRALQSTLERQQVSLTDGSQLDAVALHDAEGALRLAVLKVRLGRVEDSRVFEFESEALSPAEVMGQALLSLYATAPPPPLILLSHLPEEPELLAEVLAERAGRSVELRRPRRGDKRGLLELAMINAGQPRAAQDDDSGPALATLARKLNLAGPPRRMECVDISHLGGRLTVASVAAFEDGRPRKAGYRRYKLLGQEGAPDDYASMAQALERRLSGDDPPPDLLIVDGGKGQLAVAVDVLTRLRPAQAPALAAIAKGQAPGEPDRLFAPGRKNPLNLAARDRALLLVMRLRDEAHRFAVEYHKLLRSKALKRSILDEIPGVGPGRKKKLLTAFGSLAALKRASAREMVEQAGLDRPTAGRVEAFLAALDTLEGPQ</sequence>
<dbReference type="InterPro" id="IPR010994">
    <property type="entry name" value="RuvA_2-like"/>
</dbReference>
<keyword evidence="7 8" id="KW-0742">SOS response</keyword>
<comment type="similarity">
    <text evidence="8">Belongs to the UvrC family.</text>
</comment>
<evidence type="ECO:0000256" key="1">
    <source>
        <dbReference type="ARBA" id="ARBA00022490"/>
    </source>
</evidence>
<protein>
    <recommendedName>
        <fullName evidence="8">UvrABC system protein C</fullName>
        <shortName evidence="8">Protein UvrC</shortName>
    </recommendedName>
    <alternativeName>
        <fullName evidence="8">Excinuclease ABC subunit C</fullName>
    </alternativeName>
</protein>
<evidence type="ECO:0000256" key="10">
    <source>
        <dbReference type="SAM" id="MobiDB-lite"/>
    </source>
</evidence>
<dbReference type="GO" id="GO:0005737">
    <property type="term" value="C:cytoplasm"/>
    <property type="evidence" value="ECO:0007669"/>
    <property type="project" value="UniProtKB-SubCell"/>
</dbReference>
<dbReference type="EMBL" id="CP002085">
    <property type="protein sequence ID" value="ADK84034.1"/>
    <property type="molecule type" value="Genomic_DNA"/>
</dbReference>
<evidence type="ECO:0000313" key="15">
    <source>
        <dbReference type="Proteomes" id="UP000009047"/>
    </source>
</evidence>
<accession>E1QEP8</accession>
<dbReference type="Gene3D" id="1.10.150.20">
    <property type="entry name" value="5' to 3' exonuclease, C-terminal subdomain"/>
    <property type="match status" value="1"/>
</dbReference>
<dbReference type="InterPro" id="IPR047296">
    <property type="entry name" value="GIY-YIG_UvrC_Cho"/>
</dbReference>
<comment type="subunit">
    <text evidence="8">Interacts with UvrB in an incision complex.</text>
</comment>
<keyword evidence="15" id="KW-1185">Reference proteome</keyword>
<dbReference type="Gene3D" id="4.10.860.10">
    <property type="entry name" value="UVR domain"/>
    <property type="match status" value="1"/>
</dbReference>
<dbReference type="SUPFAM" id="SSF82771">
    <property type="entry name" value="GIY-YIG endonuclease"/>
    <property type="match status" value="1"/>
</dbReference>
<evidence type="ECO:0000259" key="13">
    <source>
        <dbReference type="PROSITE" id="PS50165"/>
    </source>
</evidence>
<dbReference type="InterPro" id="IPR050066">
    <property type="entry name" value="UvrABC_protein_C"/>
</dbReference>
<comment type="subcellular location">
    <subcellularLocation>
        <location evidence="8">Cytoplasm</location>
    </subcellularLocation>
</comment>
<feature type="coiled-coil region" evidence="9">
    <location>
        <begin position="246"/>
        <end position="276"/>
    </location>
</feature>
<dbReference type="GO" id="GO:0009432">
    <property type="term" value="P:SOS response"/>
    <property type="evidence" value="ECO:0007669"/>
    <property type="project" value="UniProtKB-UniRule"/>
</dbReference>
<organism evidence="14 15">
    <name type="scientific">Desulfarculus baarsii (strain ATCC 33931 / DSM 2075 / LMG 7858 / VKM B-1802 / 2st14)</name>
    <dbReference type="NCBI Taxonomy" id="644282"/>
    <lineage>
        <taxon>Bacteria</taxon>
        <taxon>Pseudomonadati</taxon>
        <taxon>Thermodesulfobacteriota</taxon>
        <taxon>Desulfarculia</taxon>
        <taxon>Desulfarculales</taxon>
        <taxon>Desulfarculaceae</taxon>
        <taxon>Desulfarculus</taxon>
    </lineage>
</organism>
<comment type="function">
    <text evidence="8">The UvrABC repair system catalyzes the recognition and processing of DNA lesions. UvrC both incises the 5' and 3' sides of the lesion. The N-terminal half is responsible for the 3' incision and the C-terminal half is responsible for the 5' incision.</text>
</comment>
<dbReference type="NCBIfam" id="TIGR00194">
    <property type="entry name" value="uvrC"/>
    <property type="match status" value="1"/>
</dbReference>
<dbReference type="InterPro" id="IPR036876">
    <property type="entry name" value="UVR_dom_sf"/>
</dbReference>
<keyword evidence="2 8" id="KW-0227">DNA damage</keyword>
<evidence type="ECO:0000256" key="9">
    <source>
        <dbReference type="SAM" id="Coils"/>
    </source>
</evidence>
<dbReference type="InterPro" id="IPR004791">
    <property type="entry name" value="UvrC"/>
</dbReference>
<evidence type="ECO:0000256" key="3">
    <source>
        <dbReference type="ARBA" id="ARBA00022769"/>
    </source>
</evidence>
<dbReference type="SUPFAM" id="SSF47781">
    <property type="entry name" value="RuvA domain 2-like"/>
    <property type="match status" value="1"/>
</dbReference>
<dbReference type="InterPro" id="IPR001162">
    <property type="entry name" value="UvrC_RNase_H_dom"/>
</dbReference>
<dbReference type="KEGG" id="dbr:Deba_0662"/>
<proteinExistence type="inferred from homology"/>
<dbReference type="PROSITE" id="PS50164">
    <property type="entry name" value="GIY_YIG"/>
    <property type="match status" value="1"/>
</dbReference>
<keyword evidence="3 8" id="KW-0228">DNA excision</keyword>
<evidence type="ECO:0000256" key="2">
    <source>
        <dbReference type="ARBA" id="ARBA00022763"/>
    </source>
</evidence>
<dbReference type="InterPro" id="IPR001943">
    <property type="entry name" value="UVR_dom"/>
</dbReference>
<feature type="domain" description="GIY-YIG" evidence="12">
    <location>
        <begin position="41"/>
        <end position="123"/>
    </location>
</feature>
<dbReference type="GO" id="GO:0009380">
    <property type="term" value="C:excinuclease repair complex"/>
    <property type="evidence" value="ECO:0007669"/>
    <property type="project" value="InterPro"/>
</dbReference>
<dbReference type="HOGENOM" id="CLU_014841_3_2_7"/>
<dbReference type="Pfam" id="PF01541">
    <property type="entry name" value="GIY-YIG"/>
    <property type="match status" value="1"/>
</dbReference>
<evidence type="ECO:0000256" key="5">
    <source>
        <dbReference type="ARBA" id="ARBA00022881"/>
    </source>
</evidence>
<dbReference type="PROSITE" id="PS50165">
    <property type="entry name" value="UVRC"/>
    <property type="match status" value="1"/>
</dbReference>
<gene>
    <name evidence="8" type="primary">uvrC</name>
    <name evidence="14" type="ordered locus">Deba_0662</name>
</gene>
<dbReference type="FunFam" id="3.40.1440.10:FF:000001">
    <property type="entry name" value="UvrABC system protein C"/>
    <property type="match status" value="1"/>
</dbReference>
<dbReference type="Proteomes" id="UP000009047">
    <property type="component" value="Chromosome"/>
</dbReference>
<dbReference type="CDD" id="cd10434">
    <property type="entry name" value="GIY-YIG_UvrC_Cho"/>
    <property type="match status" value="1"/>
</dbReference>
<keyword evidence="9" id="KW-0175">Coiled coil</keyword>
<feature type="domain" description="UVR" evidence="11">
    <location>
        <begin position="234"/>
        <end position="269"/>
    </location>
</feature>
<evidence type="ECO:0000259" key="12">
    <source>
        <dbReference type="PROSITE" id="PS50164"/>
    </source>
</evidence>
<feature type="region of interest" description="Disordered" evidence="10">
    <location>
        <begin position="1"/>
        <end position="24"/>
    </location>
</feature>
<dbReference type="PROSITE" id="PS50151">
    <property type="entry name" value="UVR"/>
    <property type="match status" value="1"/>
</dbReference>
<dbReference type="Gene3D" id="3.30.420.340">
    <property type="entry name" value="UvrC, RNAse H endonuclease domain"/>
    <property type="match status" value="1"/>
</dbReference>
<feature type="domain" description="UvrC family homology region profile" evidence="13">
    <location>
        <begin position="293"/>
        <end position="501"/>
    </location>
</feature>
<dbReference type="GO" id="GO:0009381">
    <property type="term" value="F:excinuclease ABC activity"/>
    <property type="evidence" value="ECO:0007669"/>
    <property type="project" value="UniProtKB-UniRule"/>
</dbReference>
<dbReference type="Pfam" id="PF22920">
    <property type="entry name" value="UvrC_RNaseH"/>
    <property type="match status" value="1"/>
</dbReference>
<dbReference type="InterPro" id="IPR038476">
    <property type="entry name" value="UvrC_RNase_H_dom_sf"/>
</dbReference>
<dbReference type="OrthoDB" id="9804933at2"/>
<evidence type="ECO:0000256" key="4">
    <source>
        <dbReference type="ARBA" id="ARBA00022801"/>
    </source>
</evidence>
<evidence type="ECO:0000259" key="11">
    <source>
        <dbReference type="PROSITE" id="PS50151"/>
    </source>
</evidence>
<dbReference type="eggNOG" id="COG0322">
    <property type="taxonomic scope" value="Bacteria"/>
</dbReference>
<dbReference type="HAMAP" id="MF_00203">
    <property type="entry name" value="UvrC"/>
    <property type="match status" value="1"/>
</dbReference>
<dbReference type="GO" id="GO:0003677">
    <property type="term" value="F:DNA binding"/>
    <property type="evidence" value="ECO:0007669"/>
    <property type="project" value="UniProtKB-UniRule"/>
</dbReference>